<name>A0AAV4W9N9_CAEEX</name>
<proteinExistence type="predicted"/>
<dbReference type="AlphaFoldDB" id="A0AAV4W9N9"/>
<sequence length="82" mass="9572">MPAASGLERESLREALLRINEWESQFAYECRLRLLELPCLGDVWVFVAKLGCAIFFCLLTPQWNYPEYTCIESSIEIRSRIL</sequence>
<protein>
    <submittedName>
        <fullName evidence="1">Uncharacterized protein</fullName>
    </submittedName>
</protein>
<dbReference type="EMBL" id="BPLR01015909">
    <property type="protein sequence ID" value="GIY79615.1"/>
    <property type="molecule type" value="Genomic_DNA"/>
</dbReference>
<dbReference type="Proteomes" id="UP001054945">
    <property type="component" value="Unassembled WGS sequence"/>
</dbReference>
<gene>
    <name evidence="1" type="ORF">CEXT_79221</name>
</gene>
<comment type="caution">
    <text evidence="1">The sequence shown here is derived from an EMBL/GenBank/DDBJ whole genome shotgun (WGS) entry which is preliminary data.</text>
</comment>
<accession>A0AAV4W9N9</accession>
<reference evidence="1 2" key="1">
    <citation type="submission" date="2021-06" db="EMBL/GenBank/DDBJ databases">
        <title>Caerostris extrusa draft genome.</title>
        <authorList>
            <person name="Kono N."/>
            <person name="Arakawa K."/>
        </authorList>
    </citation>
    <scope>NUCLEOTIDE SEQUENCE [LARGE SCALE GENOMIC DNA]</scope>
</reference>
<evidence type="ECO:0000313" key="2">
    <source>
        <dbReference type="Proteomes" id="UP001054945"/>
    </source>
</evidence>
<keyword evidence="2" id="KW-1185">Reference proteome</keyword>
<organism evidence="1 2">
    <name type="scientific">Caerostris extrusa</name>
    <name type="common">Bark spider</name>
    <name type="synonym">Caerostris bankana</name>
    <dbReference type="NCBI Taxonomy" id="172846"/>
    <lineage>
        <taxon>Eukaryota</taxon>
        <taxon>Metazoa</taxon>
        <taxon>Ecdysozoa</taxon>
        <taxon>Arthropoda</taxon>
        <taxon>Chelicerata</taxon>
        <taxon>Arachnida</taxon>
        <taxon>Araneae</taxon>
        <taxon>Araneomorphae</taxon>
        <taxon>Entelegynae</taxon>
        <taxon>Araneoidea</taxon>
        <taxon>Araneidae</taxon>
        <taxon>Caerostris</taxon>
    </lineage>
</organism>
<evidence type="ECO:0000313" key="1">
    <source>
        <dbReference type="EMBL" id="GIY79615.1"/>
    </source>
</evidence>